<dbReference type="EMBL" id="BPLR01020269">
    <property type="protein sequence ID" value="GIX76592.1"/>
    <property type="molecule type" value="Genomic_DNA"/>
</dbReference>
<name>A0AAV4MVU1_CAEEX</name>
<dbReference type="AlphaFoldDB" id="A0AAV4MVU1"/>
<keyword evidence="2" id="KW-1185">Reference proteome</keyword>
<accession>A0AAV4MVU1</accession>
<evidence type="ECO:0000313" key="2">
    <source>
        <dbReference type="Proteomes" id="UP001054945"/>
    </source>
</evidence>
<reference evidence="1 2" key="1">
    <citation type="submission" date="2021-06" db="EMBL/GenBank/DDBJ databases">
        <title>Caerostris extrusa draft genome.</title>
        <authorList>
            <person name="Kono N."/>
            <person name="Arakawa K."/>
        </authorList>
    </citation>
    <scope>NUCLEOTIDE SEQUENCE [LARGE SCALE GENOMIC DNA]</scope>
</reference>
<proteinExistence type="predicted"/>
<sequence length="82" mass="9170">MLHGSYKFSNLSAPFRLKERLISNVWGGMVVGQEFGGYVPQALMFIGMNVIEANNFGKHLLEKSNNSACNGYSEYVYKEDDG</sequence>
<organism evidence="1 2">
    <name type="scientific">Caerostris extrusa</name>
    <name type="common">Bark spider</name>
    <name type="synonym">Caerostris bankana</name>
    <dbReference type="NCBI Taxonomy" id="172846"/>
    <lineage>
        <taxon>Eukaryota</taxon>
        <taxon>Metazoa</taxon>
        <taxon>Ecdysozoa</taxon>
        <taxon>Arthropoda</taxon>
        <taxon>Chelicerata</taxon>
        <taxon>Arachnida</taxon>
        <taxon>Araneae</taxon>
        <taxon>Araneomorphae</taxon>
        <taxon>Entelegynae</taxon>
        <taxon>Araneoidea</taxon>
        <taxon>Araneidae</taxon>
        <taxon>Caerostris</taxon>
    </lineage>
</organism>
<evidence type="ECO:0000313" key="1">
    <source>
        <dbReference type="EMBL" id="GIX76592.1"/>
    </source>
</evidence>
<comment type="caution">
    <text evidence="1">The sequence shown here is derived from an EMBL/GenBank/DDBJ whole genome shotgun (WGS) entry which is preliminary data.</text>
</comment>
<dbReference type="Proteomes" id="UP001054945">
    <property type="component" value="Unassembled WGS sequence"/>
</dbReference>
<gene>
    <name evidence="1" type="ORF">CEXT_436261</name>
</gene>
<protein>
    <submittedName>
        <fullName evidence="1">Uncharacterized protein</fullName>
    </submittedName>
</protein>